<dbReference type="EMBL" id="AYER01000003">
    <property type="protein sequence ID" value="ESK40149.1"/>
    <property type="molecule type" value="Genomic_DNA"/>
</dbReference>
<name>V2UXV4_9GAMM</name>
<dbReference type="Proteomes" id="UP000023785">
    <property type="component" value="Unassembled WGS sequence"/>
</dbReference>
<reference evidence="1 2" key="1">
    <citation type="submission" date="2013-10" db="EMBL/GenBank/DDBJ databases">
        <title>The Genome Sequence of Acinetobacter nectaris CIP 110549.</title>
        <authorList>
            <consortium name="The Broad Institute Genomics Platform"/>
            <consortium name="The Broad Institute Genome Sequencing Center for Infectious Disease"/>
            <person name="Cerqueira G."/>
            <person name="Feldgarden M."/>
            <person name="Courvalin P."/>
            <person name="Grillot-Courvalin C."/>
            <person name="Clermont D."/>
            <person name="Rocha E."/>
            <person name="Yoon E.-J."/>
            <person name="Nemec A."/>
            <person name="Young S.K."/>
            <person name="Zeng Q."/>
            <person name="Gargeya S."/>
            <person name="Fitzgerald M."/>
            <person name="Abouelleil A."/>
            <person name="Alvarado L."/>
            <person name="Berlin A.M."/>
            <person name="Chapman S.B."/>
            <person name="Gainer-Dewar J."/>
            <person name="Goldberg J."/>
            <person name="Gnerre S."/>
            <person name="Griggs A."/>
            <person name="Gujja S."/>
            <person name="Hansen M."/>
            <person name="Howarth C."/>
            <person name="Imamovic A."/>
            <person name="Ireland A."/>
            <person name="Larimer J."/>
            <person name="McCowan C."/>
            <person name="Murphy C."/>
            <person name="Pearson M."/>
            <person name="Poon T.W."/>
            <person name="Priest M."/>
            <person name="Roberts A."/>
            <person name="Saif S."/>
            <person name="Shea T."/>
            <person name="Sykes S."/>
            <person name="Wortman J."/>
            <person name="Nusbaum C."/>
            <person name="Birren B."/>
        </authorList>
    </citation>
    <scope>NUCLEOTIDE SEQUENCE [LARGE SCALE GENOMIC DNA]</scope>
    <source>
        <strain evidence="1 2">CIP 110549</strain>
    </source>
</reference>
<protein>
    <submittedName>
        <fullName evidence="1">Uncharacterized protein</fullName>
    </submittedName>
</protein>
<dbReference type="eggNOG" id="ENOG502ZQ65">
    <property type="taxonomic scope" value="Bacteria"/>
</dbReference>
<comment type="caution">
    <text evidence="1">The sequence shown here is derived from an EMBL/GenBank/DDBJ whole genome shotgun (WGS) entry which is preliminary data.</text>
</comment>
<dbReference type="HOGENOM" id="CLU_1280911_0_0_6"/>
<evidence type="ECO:0000313" key="1">
    <source>
        <dbReference type="EMBL" id="ESK40149.1"/>
    </source>
</evidence>
<sequence length="216" mass="24972">MNEQQLMHQRNLLSNMGIDIWVPRDAIVCENSASQFWRDEVISEEIELEDEPVLVNEDHSDIAQKEITLEVEDDVAIKIEKDKETLIDIAQEQEIVIEPFVLSAFVSSKIIIFINTFDLLGEERQLLNSLVTTLSLSQYDLRWPILESLQDQNFLSIYIKGFVDIRSKADTQMSQIFLGEKPNGILLEGIQEFASLKEMIDIPNKKKILWEYLKSV</sequence>
<dbReference type="STRING" id="1392540.P256_00589"/>
<keyword evidence="2" id="KW-1185">Reference proteome</keyword>
<dbReference type="AlphaFoldDB" id="V2UXV4"/>
<dbReference type="RefSeq" id="WP_023272190.1">
    <property type="nucleotide sequence ID" value="NZ_KI530712.1"/>
</dbReference>
<organism evidence="1 2">
    <name type="scientific">Acinetobacter nectaris CIP 110549</name>
    <dbReference type="NCBI Taxonomy" id="1392540"/>
    <lineage>
        <taxon>Bacteria</taxon>
        <taxon>Pseudomonadati</taxon>
        <taxon>Pseudomonadota</taxon>
        <taxon>Gammaproteobacteria</taxon>
        <taxon>Moraxellales</taxon>
        <taxon>Moraxellaceae</taxon>
        <taxon>Acinetobacter</taxon>
    </lineage>
</organism>
<accession>V2UXV4</accession>
<dbReference type="OrthoDB" id="6660515at2"/>
<dbReference type="PATRIC" id="fig|1392540.3.peg.579"/>
<proteinExistence type="predicted"/>
<gene>
    <name evidence="1" type="ORF">P256_00589</name>
</gene>
<evidence type="ECO:0000313" key="2">
    <source>
        <dbReference type="Proteomes" id="UP000023785"/>
    </source>
</evidence>